<dbReference type="EMBL" id="MARB01000023">
    <property type="protein sequence ID" value="ODJ86331.1"/>
    <property type="molecule type" value="Genomic_DNA"/>
</dbReference>
<evidence type="ECO:0000256" key="1">
    <source>
        <dbReference type="SAM" id="MobiDB-lite"/>
    </source>
</evidence>
<dbReference type="AlphaFoldDB" id="A0A7Z0VJB7"/>
<feature type="chain" id="PRO_5031000892" evidence="2">
    <location>
        <begin position="26"/>
        <end position="138"/>
    </location>
</feature>
<accession>A0A7Z0VJB7</accession>
<keyword evidence="2" id="KW-0732">Signal</keyword>
<protein>
    <submittedName>
        <fullName evidence="3">Uncharacterized protein</fullName>
    </submittedName>
</protein>
<proteinExistence type="predicted"/>
<keyword evidence="4" id="KW-1185">Reference proteome</keyword>
<comment type="caution">
    <text evidence="3">The sequence shown here is derived from an EMBL/GenBank/DDBJ whole genome shotgun (WGS) entry which is preliminary data.</text>
</comment>
<evidence type="ECO:0000313" key="3">
    <source>
        <dbReference type="EMBL" id="ODJ86331.1"/>
    </source>
</evidence>
<organism evidence="3 4">
    <name type="scientific">Candidatus Thiodiazotropha endolucinida</name>
    <dbReference type="NCBI Taxonomy" id="1655433"/>
    <lineage>
        <taxon>Bacteria</taxon>
        <taxon>Pseudomonadati</taxon>
        <taxon>Pseudomonadota</taxon>
        <taxon>Gammaproteobacteria</taxon>
        <taxon>Chromatiales</taxon>
        <taxon>Sedimenticolaceae</taxon>
        <taxon>Candidatus Thiodiazotropha</taxon>
    </lineage>
</organism>
<reference evidence="3 4" key="1">
    <citation type="submission" date="2016-06" db="EMBL/GenBank/DDBJ databases">
        <title>Genome sequence of endosymbiont of Candidatus Endolucinida thiodiazotropha.</title>
        <authorList>
            <person name="Poehlein A."/>
            <person name="Koenig S."/>
            <person name="Heiden S.E."/>
            <person name="Thuermer A."/>
            <person name="Voget S."/>
            <person name="Daniel R."/>
            <person name="Markert S."/>
            <person name="Gros O."/>
            <person name="Schweder T."/>
        </authorList>
    </citation>
    <scope>NUCLEOTIDE SEQUENCE [LARGE SCALE GENOMIC DNA]</scope>
    <source>
        <strain evidence="3 4">COS</strain>
    </source>
</reference>
<evidence type="ECO:0000256" key="2">
    <source>
        <dbReference type="SAM" id="SignalP"/>
    </source>
</evidence>
<sequence>MISYIKQLVTFSLAALSLLFHTAHAAPGMSEQQMQQMMMRAQEAEECFNKIDKSQVEELEAKGKKMQADIKALCAAGKRDEAMSKAFKYSKQINNDPKIKEMRKCSEKMRGMMVNMPQPYMPPTVDEREKAGHVCDDM</sequence>
<evidence type="ECO:0000313" key="4">
    <source>
        <dbReference type="Proteomes" id="UP000094769"/>
    </source>
</evidence>
<name>A0A7Z0VJB7_9GAMM</name>
<dbReference type="Proteomes" id="UP000094769">
    <property type="component" value="Unassembled WGS sequence"/>
</dbReference>
<dbReference type="OrthoDB" id="5568663at2"/>
<feature type="compositionally biased region" description="Basic and acidic residues" evidence="1">
    <location>
        <begin position="125"/>
        <end position="138"/>
    </location>
</feature>
<feature type="signal peptide" evidence="2">
    <location>
        <begin position="1"/>
        <end position="25"/>
    </location>
</feature>
<feature type="region of interest" description="Disordered" evidence="1">
    <location>
        <begin position="116"/>
        <end position="138"/>
    </location>
</feature>
<gene>
    <name evidence="3" type="ORF">CODIS_33900</name>
</gene>
<dbReference type="RefSeq" id="WP_154723174.1">
    <property type="nucleotide sequence ID" value="NZ_MARB01000023.1"/>
</dbReference>